<sequence length="251" mass="27559">MHIDHSKNIVSQQLKSRSTKIEHRYDRFLSSCRLVQNENNFSYTEEDLQRDPGRKISPGGVRSIFGNQQLNLQTPGCNDCGTATHEMLHAMGMAHEQSRPDRDRYVTIVWHNIQRGMSNQFSVMSGADTSQPYDIGSIMHYDSHAFSGNGQPTIVAKGSAYSAAARGFGNYARVRLGQRTSMSVADANQLKALYNCRPPSFTYCDPVSSGLSSVPLLLGGGAVAAAGVAGFFVLRSRQPEYSSTLQRAPAY</sequence>
<name>A0ABP0SNX5_9DINO</name>
<comment type="cofactor">
    <cofactor evidence="6 7">
        <name>Zn(2+)</name>
        <dbReference type="ChEBI" id="CHEBI:29105"/>
    </cofactor>
    <text evidence="6 7">Binds 1 zinc ion per subunit.</text>
</comment>
<keyword evidence="2 6" id="KW-0479">Metal-binding</keyword>
<protein>
    <recommendedName>
        <fullName evidence="7">Metalloendopeptidase</fullName>
        <ecNumber evidence="7">3.4.24.-</ecNumber>
    </recommendedName>
</protein>
<evidence type="ECO:0000256" key="4">
    <source>
        <dbReference type="ARBA" id="ARBA00022833"/>
    </source>
</evidence>
<dbReference type="PANTHER" id="PTHR10127:SF780">
    <property type="entry name" value="METALLOENDOPEPTIDASE"/>
    <property type="match status" value="1"/>
</dbReference>
<dbReference type="PANTHER" id="PTHR10127">
    <property type="entry name" value="DISCOIDIN, CUB, EGF, LAMININ , AND ZINC METALLOPROTEASE DOMAIN CONTAINING"/>
    <property type="match status" value="1"/>
</dbReference>
<reference evidence="10 11" key="1">
    <citation type="submission" date="2024-02" db="EMBL/GenBank/DDBJ databases">
        <authorList>
            <person name="Chen Y."/>
            <person name="Shah S."/>
            <person name="Dougan E. K."/>
            <person name="Thang M."/>
            <person name="Chan C."/>
        </authorList>
    </citation>
    <scope>NUCLEOTIDE SEQUENCE [LARGE SCALE GENOMIC DNA]</scope>
</reference>
<dbReference type="SMART" id="SM00235">
    <property type="entry name" value="ZnMc"/>
    <property type="match status" value="1"/>
</dbReference>
<keyword evidence="4 6" id="KW-0862">Zinc</keyword>
<feature type="domain" description="Peptidase M12A" evidence="9">
    <location>
        <begin position="66"/>
        <end position="197"/>
    </location>
</feature>
<comment type="caution">
    <text evidence="6">Lacks conserved residue(s) required for the propagation of feature annotation.</text>
</comment>
<dbReference type="Gene3D" id="3.40.390.10">
    <property type="entry name" value="Collagenase (Catalytic Domain)"/>
    <property type="match status" value="1"/>
</dbReference>
<comment type="caution">
    <text evidence="10">The sequence shown here is derived from an EMBL/GenBank/DDBJ whole genome shotgun (WGS) entry which is preliminary data.</text>
</comment>
<evidence type="ECO:0000256" key="6">
    <source>
        <dbReference type="PROSITE-ProRule" id="PRU01211"/>
    </source>
</evidence>
<dbReference type="EMBL" id="CAXAMN010027950">
    <property type="protein sequence ID" value="CAK9114100.1"/>
    <property type="molecule type" value="Genomic_DNA"/>
</dbReference>
<organism evidence="10 11">
    <name type="scientific">Durusdinium trenchii</name>
    <dbReference type="NCBI Taxonomy" id="1381693"/>
    <lineage>
        <taxon>Eukaryota</taxon>
        <taxon>Sar</taxon>
        <taxon>Alveolata</taxon>
        <taxon>Dinophyceae</taxon>
        <taxon>Suessiales</taxon>
        <taxon>Symbiodiniaceae</taxon>
        <taxon>Durusdinium</taxon>
    </lineage>
</organism>
<keyword evidence="8" id="KW-0472">Membrane</keyword>
<dbReference type="EC" id="3.4.24.-" evidence="7"/>
<evidence type="ECO:0000256" key="3">
    <source>
        <dbReference type="ARBA" id="ARBA00022801"/>
    </source>
</evidence>
<evidence type="ECO:0000256" key="1">
    <source>
        <dbReference type="ARBA" id="ARBA00022670"/>
    </source>
</evidence>
<feature type="active site" evidence="6">
    <location>
        <position position="86"/>
    </location>
</feature>
<dbReference type="SUPFAM" id="SSF55486">
    <property type="entry name" value="Metalloproteases ('zincins'), catalytic domain"/>
    <property type="match status" value="1"/>
</dbReference>
<feature type="binding site" evidence="6">
    <location>
        <position position="95"/>
    </location>
    <ligand>
        <name>Zn(2+)</name>
        <dbReference type="ChEBI" id="CHEBI:29105"/>
        <note>catalytic</note>
    </ligand>
</feature>
<evidence type="ECO:0000256" key="5">
    <source>
        <dbReference type="ARBA" id="ARBA00023049"/>
    </source>
</evidence>
<dbReference type="PRINTS" id="PR00480">
    <property type="entry name" value="ASTACIN"/>
</dbReference>
<feature type="binding site" evidence="6">
    <location>
        <position position="85"/>
    </location>
    <ligand>
        <name>Zn(2+)</name>
        <dbReference type="ChEBI" id="CHEBI:29105"/>
        <note>catalytic</note>
    </ligand>
</feature>
<dbReference type="InterPro" id="IPR001506">
    <property type="entry name" value="Peptidase_M12A"/>
</dbReference>
<accession>A0ABP0SNX5</accession>
<keyword evidence="1 6" id="KW-0645">Protease</keyword>
<keyword evidence="5 6" id="KW-0482">Metalloprotease</keyword>
<dbReference type="Proteomes" id="UP001642484">
    <property type="component" value="Unassembled WGS sequence"/>
</dbReference>
<evidence type="ECO:0000313" key="10">
    <source>
        <dbReference type="EMBL" id="CAK9114100.1"/>
    </source>
</evidence>
<keyword evidence="8" id="KW-1133">Transmembrane helix</keyword>
<dbReference type="InterPro" id="IPR006026">
    <property type="entry name" value="Peptidase_Metallo"/>
</dbReference>
<evidence type="ECO:0000259" key="9">
    <source>
        <dbReference type="PROSITE" id="PS51864"/>
    </source>
</evidence>
<keyword evidence="3 6" id="KW-0378">Hydrolase</keyword>
<proteinExistence type="predicted"/>
<feature type="transmembrane region" description="Helical" evidence="8">
    <location>
        <begin position="214"/>
        <end position="234"/>
    </location>
</feature>
<feature type="binding site" evidence="6">
    <location>
        <position position="89"/>
    </location>
    <ligand>
        <name>Zn(2+)</name>
        <dbReference type="ChEBI" id="CHEBI:29105"/>
        <note>catalytic</note>
    </ligand>
</feature>
<evidence type="ECO:0000256" key="2">
    <source>
        <dbReference type="ARBA" id="ARBA00022723"/>
    </source>
</evidence>
<evidence type="ECO:0000313" key="11">
    <source>
        <dbReference type="Proteomes" id="UP001642484"/>
    </source>
</evidence>
<dbReference type="Pfam" id="PF01400">
    <property type="entry name" value="Astacin"/>
    <property type="match status" value="1"/>
</dbReference>
<evidence type="ECO:0000256" key="7">
    <source>
        <dbReference type="RuleBase" id="RU361183"/>
    </source>
</evidence>
<evidence type="ECO:0000256" key="8">
    <source>
        <dbReference type="SAM" id="Phobius"/>
    </source>
</evidence>
<dbReference type="PROSITE" id="PS51864">
    <property type="entry name" value="ASTACIN"/>
    <property type="match status" value="1"/>
</dbReference>
<keyword evidence="11" id="KW-1185">Reference proteome</keyword>
<dbReference type="InterPro" id="IPR024079">
    <property type="entry name" value="MetalloPept_cat_dom_sf"/>
</dbReference>
<gene>
    <name evidence="10" type="ORF">CCMP2556_LOCUS52776</name>
</gene>
<keyword evidence="8" id="KW-0812">Transmembrane</keyword>